<reference evidence="6 7" key="1">
    <citation type="submission" date="2019-04" db="EMBL/GenBank/DDBJ databases">
        <title>Friends and foes A comparative genomics study of 23 Aspergillus species from section Flavi.</title>
        <authorList>
            <consortium name="DOE Joint Genome Institute"/>
            <person name="Kjaerbolling I."/>
            <person name="Vesth T."/>
            <person name="Frisvad J.C."/>
            <person name="Nybo J.L."/>
            <person name="Theobald S."/>
            <person name="Kildgaard S."/>
            <person name="Isbrandt T."/>
            <person name="Kuo A."/>
            <person name="Sato A."/>
            <person name="Lyhne E.K."/>
            <person name="Kogle M.E."/>
            <person name="Wiebenga A."/>
            <person name="Kun R.S."/>
            <person name="Lubbers R.J."/>
            <person name="Makela M.R."/>
            <person name="Barry K."/>
            <person name="Chovatia M."/>
            <person name="Clum A."/>
            <person name="Daum C."/>
            <person name="Haridas S."/>
            <person name="He G."/>
            <person name="LaButti K."/>
            <person name="Lipzen A."/>
            <person name="Mondo S."/>
            <person name="Riley R."/>
            <person name="Salamov A."/>
            <person name="Simmons B.A."/>
            <person name="Magnuson J.K."/>
            <person name="Henrissat B."/>
            <person name="Mortensen U.H."/>
            <person name="Larsen T.O."/>
            <person name="Devries R.P."/>
            <person name="Grigoriev I.V."/>
            <person name="Machida M."/>
            <person name="Baker S.E."/>
            <person name="Andersen M.R."/>
        </authorList>
    </citation>
    <scope>NUCLEOTIDE SEQUENCE [LARGE SCALE GENOMIC DNA]</scope>
    <source>
        <strain evidence="6 7">CBS 151.66</strain>
    </source>
</reference>
<evidence type="ECO:0000259" key="5">
    <source>
        <dbReference type="PROSITE" id="PS50975"/>
    </source>
</evidence>
<evidence type="ECO:0000313" key="7">
    <source>
        <dbReference type="Proteomes" id="UP000326565"/>
    </source>
</evidence>
<evidence type="ECO:0000256" key="1">
    <source>
        <dbReference type="ARBA" id="ARBA00022598"/>
    </source>
</evidence>
<organism evidence="6 7">
    <name type="scientific">Aspergillus leporis</name>
    <dbReference type="NCBI Taxonomy" id="41062"/>
    <lineage>
        <taxon>Eukaryota</taxon>
        <taxon>Fungi</taxon>
        <taxon>Dikarya</taxon>
        <taxon>Ascomycota</taxon>
        <taxon>Pezizomycotina</taxon>
        <taxon>Eurotiomycetes</taxon>
        <taxon>Eurotiomycetidae</taxon>
        <taxon>Eurotiales</taxon>
        <taxon>Aspergillaceae</taxon>
        <taxon>Aspergillus</taxon>
        <taxon>Aspergillus subgen. Circumdati</taxon>
    </lineage>
</organism>
<dbReference type="Gene3D" id="3.40.50.20">
    <property type="match status" value="1"/>
</dbReference>
<dbReference type="Pfam" id="PF13535">
    <property type="entry name" value="ATP-grasp_4"/>
    <property type="match status" value="1"/>
</dbReference>
<keyword evidence="3 4" id="KW-0067">ATP-binding</keyword>
<dbReference type="SUPFAM" id="SSF56059">
    <property type="entry name" value="Glutathione synthetase ATP-binding domain-like"/>
    <property type="match status" value="1"/>
</dbReference>
<protein>
    <recommendedName>
        <fullName evidence="5">ATP-grasp domain-containing protein</fullName>
    </recommendedName>
</protein>
<evidence type="ECO:0000313" key="6">
    <source>
        <dbReference type="EMBL" id="KAB8068855.1"/>
    </source>
</evidence>
<dbReference type="EMBL" id="ML732370">
    <property type="protein sequence ID" value="KAB8068855.1"/>
    <property type="molecule type" value="Genomic_DNA"/>
</dbReference>
<dbReference type="PANTHER" id="PTHR43585">
    <property type="entry name" value="FUMIPYRROLE BIOSYNTHESIS PROTEIN C"/>
    <property type="match status" value="1"/>
</dbReference>
<name>A0A5N5WM20_9EURO</name>
<gene>
    <name evidence="6" type="ORF">BDV29DRAFT_162014</name>
</gene>
<dbReference type="Proteomes" id="UP000326565">
    <property type="component" value="Unassembled WGS sequence"/>
</dbReference>
<evidence type="ECO:0000256" key="4">
    <source>
        <dbReference type="PROSITE-ProRule" id="PRU00409"/>
    </source>
</evidence>
<accession>A0A5N5WM20</accession>
<evidence type="ECO:0000256" key="2">
    <source>
        <dbReference type="ARBA" id="ARBA00022741"/>
    </source>
</evidence>
<feature type="domain" description="ATP-grasp" evidence="5">
    <location>
        <begin position="306"/>
        <end position="549"/>
    </location>
</feature>
<sequence>MSYQETFLEFRSMLETQNEVPIEPPQILCHWGVRTSEPVLEKFGFTTVEVVLRSTSVPIHQRSTPRSIINNPALERFILQAIRHVKSGSLIGFQLILPASIGYMARSDIIEFRMQGCDWVTAAAGLRQPRQKVSPWTESTNGGDRICLGKILAGAIGIMQARNVPGVPVTEALNQVRMAIINRLSFRWLLPDPVQPRRLAMVEVRPDHKFIEAIHGLGIQLIVLDQPGHWLEPDDGPYAHLREAFVPFDTNVDARFGERLTRALKALHVNGVVTRNDRLVTAVARVAEAFGFPTSPAAAFEKATNKYATRLSEIERGFSLCVSGPSDLQEKLHPSDGNEQIRLQYPLVVKPCEGDGSHCVSKVSTETQLFQAVQKVGRRIIRHEGTVPVASDVLIEPYIDGPEVDVNFALWDGEILFYDVSDDFPSDADSPGATVADTFQETAFAHPSQLPPSEQGLLRRALLDHILNMGFRSGVFHVEARIRYSAMKYVEDNGIVDLQYDVTRDKKQEPKPSVFLVEVNARPPGYYGLMSLAWTYGVDYFALHVLHALGDESRMRALSQPFMRGPQYDGALLLVIPERGGVLTSGDPAETFKKEHPEVMNNILLRREPFTKGDSVPGPDAPTMAFLSVLVLCSKKGRGGLLRDMAIIRRNWRHTIELGVPDNGLSHVD</sequence>
<dbReference type="InterPro" id="IPR011761">
    <property type="entry name" value="ATP-grasp"/>
</dbReference>
<dbReference type="GO" id="GO:0046872">
    <property type="term" value="F:metal ion binding"/>
    <property type="evidence" value="ECO:0007669"/>
    <property type="project" value="InterPro"/>
</dbReference>
<keyword evidence="1" id="KW-0436">Ligase</keyword>
<evidence type="ECO:0000256" key="3">
    <source>
        <dbReference type="ARBA" id="ARBA00022840"/>
    </source>
</evidence>
<keyword evidence="2 4" id="KW-0547">Nucleotide-binding</keyword>
<dbReference type="GO" id="GO:0005524">
    <property type="term" value="F:ATP binding"/>
    <property type="evidence" value="ECO:0007669"/>
    <property type="project" value="UniProtKB-UniRule"/>
</dbReference>
<dbReference type="Gene3D" id="3.30.470.20">
    <property type="entry name" value="ATP-grasp fold, B domain"/>
    <property type="match status" value="1"/>
</dbReference>
<dbReference type="Pfam" id="PF18130">
    <property type="entry name" value="ATPgrasp_N"/>
    <property type="match status" value="1"/>
</dbReference>
<keyword evidence="7" id="KW-1185">Reference proteome</keyword>
<dbReference type="InterPro" id="IPR041472">
    <property type="entry name" value="BL00235/CARNS1_N"/>
</dbReference>
<dbReference type="OrthoDB" id="434648at2759"/>
<dbReference type="AlphaFoldDB" id="A0A5N5WM20"/>
<dbReference type="GO" id="GO:0016874">
    <property type="term" value="F:ligase activity"/>
    <property type="evidence" value="ECO:0007669"/>
    <property type="project" value="UniProtKB-KW"/>
</dbReference>
<dbReference type="PANTHER" id="PTHR43585:SF2">
    <property type="entry name" value="ATP-GRASP ENZYME FSQD"/>
    <property type="match status" value="1"/>
</dbReference>
<proteinExistence type="predicted"/>
<dbReference type="InterPro" id="IPR052032">
    <property type="entry name" value="ATP-dep_AA_Ligase"/>
</dbReference>
<dbReference type="PROSITE" id="PS50975">
    <property type="entry name" value="ATP_GRASP"/>
    <property type="match status" value="1"/>
</dbReference>